<accession>G7VF41</accession>
<reference evidence="1 2" key="1">
    <citation type="journal article" date="2012" name="J. Bacteriol.">
        <title>Complete genome sequence of strain 1860, a crenarchaeon of the genus pyrobaculum able to grow with various electron acceptors.</title>
        <authorList>
            <person name="Mardanov A.V."/>
            <person name="Gumerov V.M."/>
            <person name="Slobodkina G.B."/>
            <person name="Beletsky A.V."/>
            <person name="Bonch-Osmolovskaya E.A."/>
            <person name="Ravin N.V."/>
            <person name="Skryabin K.G."/>
        </authorList>
    </citation>
    <scope>NUCLEOTIDE SEQUENCE [LARGE SCALE GENOMIC DNA]</scope>
    <source>
        <strain evidence="1 2">1860</strain>
    </source>
</reference>
<dbReference type="GeneID" id="11595996"/>
<sequence>MRRLAYPLFFLLGVAAAYAVLSFLNPVHWRLNATLPPVSKDVNTSLYPLVRGWYTAVDVNATYYYMKFMPGWPEQYVVGLFRARDPGWQARLEAVARAGSPGGTYAISLGGQVQITDVQSGGPYVPTTAPLVWTTTTTSRYSVLARAWFNQGGIYAWQWVNFTAEPMAKLYNQAFSCGVSQYVDNFASYCSWIVEGFDQLPPWAETYTTGGSEVTLDYKRGIPPPSIYTDGKNGYGVVFIDVSQWIGGFPATSSFKIDYMVQAALTGNDYMQLNFFIDTNGDGFPDIEVVWYTSVDGRQPVSLSSVIYGRSLPYVAILNSSKSPPSSTWLTWTINKIYDTGVVVGVAFGMYSPNGDTKGYWDNFAALKCVLPSSVAALTRGADSRVYVDASYSPSTPPSLATEVDAYGSTGVVSNDYGYSVAVYRLPSPVPAAGASISVRGLYVRDAADVQNNAAFLAVGVDTNGDGVADVEYIYYRTDGDAYAIVSSFVNPGSLICTDACVNTTQYRFINLGTMASGSTYTWSITLGDLPGAVVGVALGVADASGYQDGTVDDFWVFWDDLTVTYSACPPPAGWSSLGYVWQSYGCLLATAGGVGYAALVPNALTYVANFTGVGTYAVFDSALNVVFGVYRGASGFSAVCGSALYALGPLPAARYVELRPLGGFGDVIIRDANGNILARYGCSYTTTPTYIGVKTEAGEAIKLYTLEAWG</sequence>
<evidence type="ECO:0000313" key="1">
    <source>
        <dbReference type="EMBL" id="AET31657.1"/>
    </source>
</evidence>
<dbReference type="RefSeq" id="WP_014287485.1">
    <property type="nucleotide sequence ID" value="NC_016645.1"/>
</dbReference>
<dbReference type="OrthoDB" id="29158at2157"/>
<organism evidence="1 2">
    <name type="scientific">Pyrobaculum ferrireducens</name>
    <dbReference type="NCBI Taxonomy" id="1104324"/>
    <lineage>
        <taxon>Archaea</taxon>
        <taxon>Thermoproteota</taxon>
        <taxon>Thermoprotei</taxon>
        <taxon>Thermoproteales</taxon>
        <taxon>Thermoproteaceae</taxon>
        <taxon>Pyrobaculum</taxon>
    </lineage>
</organism>
<dbReference type="Proteomes" id="UP000005867">
    <property type="component" value="Chromosome"/>
</dbReference>
<dbReference type="BioCyc" id="PSP1104324:GJSN-189-MONOMER"/>
<keyword evidence="2" id="KW-1185">Reference proteome</keyword>
<gene>
    <name evidence="1" type="ORF">P186_0196</name>
</gene>
<dbReference type="EMBL" id="CP003098">
    <property type="protein sequence ID" value="AET31657.1"/>
    <property type="molecule type" value="Genomic_DNA"/>
</dbReference>
<dbReference type="KEGG" id="pyr:P186_0196"/>
<name>G7VF41_9CREN</name>
<dbReference type="eggNOG" id="arCOG07037">
    <property type="taxonomic scope" value="Archaea"/>
</dbReference>
<evidence type="ECO:0000313" key="2">
    <source>
        <dbReference type="Proteomes" id="UP000005867"/>
    </source>
</evidence>
<proteinExistence type="predicted"/>
<protein>
    <submittedName>
        <fullName evidence="1">Uncharacterized protein</fullName>
    </submittedName>
</protein>
<dbReference type="AlphaFoldDB" id="G7VF41"/>
<dbReference type="HOGENOM" id="CLU_022410_0_0_2"/>
<dbReference type="STRING" id="1104324.P186_0196"/>